<comment type="similarity">
    <text evidence="1 7 8">Belongs to the peptidase S8 family.</text>
</comment>
<feature type="signal peptide" evidence="9">
    <location>
        <begin position="1"/>
        <end position="20"/>
    </location>
</feature>
<feature type="domain" description="Peptidase S8/S53" evidence="10">
    <location>
        <begin position="167"/>
        <end position="579"/>
    </location>
</feature>
<dbReference type="Proteomes" id="UP001285441">
    <property type="component" value="Unassembled WGS sequence"/>
</dbReference>
<evidence type="ECO:0000259" key="11">
    <source>
        <dbReference type="Pfam" id="PF06280"/>
    </source>
</evidence>
<evidence type="ECO:0000313" key="13">
    <source>
        <dbReference type="Proteomes" id="UP001285441"/>
    </source>
</evidence>
<feature type="domain" description="C5a peptidase/Subtilisin-like protease SBT2-like Fn3-like" evidence="11">
    <location>
        <begin position="622"/>
        <end position="741"/>
    </location>
</feature>
<dbReference type="InterPro" id="IPR010435">
    <property type="entry name" value="C5a/SBT2-like_Fn3"/>
</dbReference>
<keyword evidence="5 7" id="KW-0720">Serine protease</keyword>
<evidence type="ECO:0000256" key="9">
    <source>
        <dbReference type="SAM" id="SignalP"/>
    </source>
</evidence>
<dbReference type="GO" id="GO:0004252">
    <property type="term" value="F:serine-type endopeptidase activity"/>
    <property type="evidence" value="ECO:0007669"/>
    <property type="project" value="UniProtKB-UniRule"/>
</dbReference>
<dbReference type="PROSITE" id="PS00137">
    <property type="entry name" value="SUBTILASE_HIS"/>
    <property type="match status" value="1"/>
</dbReference>
<dbReference type="PANTHER" id="PTHR43806">
    <property type="entry name" value="PEPTIDASE S8"/>
    <property type="match status" value="1"/>
</dbReference>
<dbReference type="EMBL" id="JAULSW010000008">
    <property type="protein sequence ID" value="KAK3372245.1"/>
    <property type="molecule type" value="Genomic_DNA"/>
</dbReference>
<dbReference type="InterPro" id="IPR000209">
    <property type="entry name" value="Peptidase_S8/S53_dom"/>
</dbReference>
<sequence length="905" mass="96431">MVQICRVLSVLGTFLALVSARTLNNSTELLPETTVIPNAYTVEFADGFNTESFYAALNAQDIKFTQRRTMEFKLFMGCSFELGAGGDPAVISSMPMIKNLWPITSHKTMDIEEVHSGGDNSTNKTTFKSRMMKRTKRQAAAAPAGNDTMTTHIMTQVDKLHAEGFTGKGVRVAVLDTGIDYRHPALGGCFGPGCLVTHGYDFVDDDADPSDCNGHGSHVAGIIAAQTNPLGFVGAAPGVTLGAYRVAQCSGFIVTDWLLAGVNQAYDDGFDIINFSLVFRDFGWSQDPVSVAIQRIVDAGVPCIAAQGNDGNFGVFLSGSPAVGNGVAGISSFVNPVTPQIQTGGSSYKIDDGEPKPFLFRQRLGSFTFPKISLPLLALTSDTTSTQDGCDNLPPDGTDLSGYVILVRSSADEPQCQMSNKIVNLLRYGARYIIFYSRSASVPQPEDGFGIQGSAMVSAALGAEWVSLLSGGHEVIVNIDGSGPLAVYSLNNTETGGFVSRTSSWGLSWELNVKPSFGAPGQDILSTYRLSRGDGYMVLSGTSMASPLVAAVYALLFEARPDLRRNPAVLHNLLASTAKPNLWHDGVRAHDILAPVPQQGAGLIQAYDAAHTTTFLSVSSLALNDSNHFVSTTTFEIQNKGTQEVTYQLSHVKAATVYSSSTSFLSDPIAWEISPTAQLELASAYAALSFSSNTITIPAGGSTTITVTPTLPSGLDPGRWPIYSGFIAINGTNGDSLSLPYAGVAGPMVRAPALYSTPDRKWMQRWDTGDILPENATLTIPRPLGPPNQGAVPGPDDPAPVAALNLKTGTAFIRLDIIPLEVDGPLETSEVLGVTIAGSLEGFPDAFYGRIGFLTPFRGMLSDGRVVPEGRYQIIARALKVFGDREKKEDYSVELLPAFNLRYSD</sequence>
<feature type="active site" description="Charge relay system" evidence="6 7">
    <location>
        <position position="215"/>
    </location>
</feature>
<keyword evidence="13" id="KW-1185">Reference proteome</keyword>
<proteinExistence type="inferred from homology"/>
<dbReference type="Gene3D" id="3.40.50.200">
    <property type="entry name" value="Peptidase S8/S53 domain"/>
    <property type="match status" value="2"/>
</dbReference>
<feature type="active site" description="Charge relay system" evidence="6 7">
    <location>
        <position position="176"/>
    </location>
</feature>
<dbReference type="PROSITE" id="PS51892">
    <property type="entry name" value="SUBTILASE"/>
    <property type="match status" value="1"/>
</dbReference>
<organism evidence="12 13">
    <name type="scientific">Podospora didyma</name>
    <dbReference type="NCBI Taxonomy" id="330526"/>
    <lineage>
        <taxon>Eukaryota</taxon>
        <taxon>Fungi</taxon>
        <taxon>Dikarya</taxon>
        <taxon>Ascomycota</taxon>
        <taxon>Pezizomycotina</taxon>
        <taxon>Sordariomycetes</taxon>
        <taxon>Sordariomycetidae</taxon>
        <taxon>Sordariales</taxon>
        <taxon>Podosporaceae</taxon>
        <taxon>Podospora</taxon>
    </lineage>
</organism>
<dbReference type="CDD" id="cd07489">
    <property type="entry name" value="Peptidases_S8_5"/>
    <property type="match status" value="1"/>
</dbReference>
<dbReference type="InterPro" id="IPR022398">
    <property type="entry name" value="Peptidase_S8_His-AS"/>
</dbReference>
<dbReference type="GO" id="GO:0006508">
    <property type="term" value="P:proteolysis"/>
    <property type="evidence" value="ECO:0007669"/>
    <property type="project" value="UniProtKB-KW"/>
</dbReference>
<reference evidence="12" key="1">
    <citation type="journal article" date="2023" name="Mol. Phylogenet. Evol.">
        <title>Genome-scale phylogeny and comparative genomics of the fungal order Sordariales.</title>
        <authorList>
            <person name="Hensen N."/>
            <person name="Bonometti L."/>
            <person name="Westerberg I."/>
            <person name="Brannstrom I.O."/>
            <person name="Guillou S."/>
            <person name="Cros-Aarteil S."/>
            <person name="Calhoun S."/>
            <person name="Haridas S."/>
            <person name="Kuo A."/>
            <person name="Mondo S."/>
            <person name="Pangilinan J."/>
            <person name="Riley R."/>
            <person name="LaButti K."/>
            <person name="Andreopoulos B."/>
            <person name="Lipzen A."/>
            <person name="Chen C."/>
            <person name="Yan M."/>
            <person name="Daum C."/>
            <person name="Ng V."/>
            <person name="Clum A."/>
            <person name="Steindorff A."/>
            <person name="Ohm R.A."/>
            <person name="Martin F."/>
            <person name="Silar P."/>
            <person name="Natvig D.O."/>
            <person name="Lalanne C."/>
            <person name="Gautier V."/>
            <person name="Ament-Velasquez S.L."/>
            <person name="Kruys A."/>
            <person name="Hutchinson M.I."/>
            <person name="Powell A.J."/>
            <person name="Barry K."/>
            <person name="Miller A.N."/>
            <person name="Grigoriev I.V."/>
            <person name="Debuchy R."/>
            <person name="Gladieux P."/>
            <person name="Hiltunen Thoren M."/>
            <person name="Johannesson H."/>
        </authorList>
    </citation>
    <scope>NUCLEOTIDE SEQUENCE</scope>
    <source>
        <strain evidence="12">CBS 232.78</strain>
    </source>
</reference>
<evidence type="ECO:0000256" key="1">
    <source>
        <dbReference type="ARBA" id="ARBA00011073"/>
    </source>
</evidence>
<evidence type="ECO:0000259" key="10">
    <source>
        <dbReference type="Pfam" id="PF00082"/>
    </source>
</evidence>
<keyword evidence="2 7" id="KW-0645">Protease</keyword>
<gene>
    <name evidence="12" type="ORF">B0H63DRAFT_550718</name>
</gene>
<dbReference type="InterPro" id="IPR036852">
    <property type="entry name" value="Peptidase_S8/S53_dom_sf"/>
</dbReference>
<dbReference type="PROSITE" id="PS00136">
    <property type="entry name" value="SUBTILASE_ASP"/>
    <property type="match status" value="1"/>
</dbReference>
<evidence type="ECO:0000256" key="7">
    <source>
        <dbReference type="PROSITE-ProRule" id="PRU01240"/>
    </source>
</evidence>
<evidence type="ECO:0000256" key="3">
    <source>
        <dbReference type="ARBA" id="ARBA00022729"/>
    </source>
</evidence>
<dbReference type="InterPro" id="IPR050131">
    <property type="entry name" value="Peptidase_S8_subtilisin-like"/>
</dbReference>
<evidence type="ECO:0000256" key="4">
    <source>
        <dbReference type="ARBA" id="ARBA00022801"/>
    </source>
</evidence>
<evidence type="ECO:0000256" key="2">
    <source>
        <dbReference type="ARBA" id="ARBA00022670"/>
    </source>
</evidence>
<dbReference type="SUPFAM" id="SSF52743">
    <property type="entry name" value="Subtilisin-like"/>
    <property type="match status" value="1"/>
</dbReference>
<evidence type="ECO:0000256" key="6">
    <source>
        <dbReference type="PIRSR" id="PIRSR615500-1"/>
    </source>
</evidence>
<dbReference type="InterPro" id="IPR015500">
    <property type="entry name" value="Peptidase_S8_subtilisin-rel"/>
</dbReference>
<name>A0AAE0KA42_9PEZI</name>
<evidence type="ECO:0000256" key="8">
    <source>
        <dbReference type="RuleBase" id="RU003355"/>
    </source>
</evidence>
<dbReference type="Gene3D" id="2.60.40.1710">
    <property type="entry name" value="Subtilisin-like superfamily"/>
    <property type="match status" value="1"/>
</dbReference>
<dbReference type="PRINTS" id="PR00723">
    <property type="entry name" value="SUBTILISIN"/>
</dbReference>
<keyword evidence="4 7" id="KW-0378">Hydrolase</keyword>
<accession>A0AAE0KA42</accession>
<feature type="active site" description="Charge relay system" evidence="6 7">
    <location>
        <position position="543"/>
    </location>
</feature>
<comment type="caution">
    <text evidence="12">The sequence shown here is derived from an EMBL/GenBank/DDBJ whole genome shotgun (WGS) entry which is preliminary data.</text>
</comment>
<dbReference type="Pfam" id="PF06280">
    <property type="entry name" value="fn3_5"/>
    <property type="match status" value="1"/>
</dbReference>
<evidence type="ECO:0000313" key="12">
    <source>
        <dbReference type="EMBL" id="KAK3372245.1"/>
    </source>
</evidence>
<evidence type="ECO:0000256" key="5">
    <source>
        <dbReference type="ARBA" id="ARBA00022825"/>
    </source>
</evidence>
<dbReference type="AlphaFoldDB" id="A0AAE0KA42"/>
<reference evidence="12" key="2">
    <citation type="submission" date="2023-06" db="EMBL/GenBank/DDBJ databases">
        <authorList>
            <consortium name="Lawrence Berkeley National Laboratory"/>
            <person name="Haridas S."/>
            <person name="Hensen N."/>
            <person name="Bonometti L."/>
            <person name="Westerberg I."/>
            <person name="Brannstrom I.O."/>
            <person name="Guillou S."/>
            <person name="Cros-Aarteil S."/>
            <person name="Calhoun S."/>
            <person name="Kuo A."/>
            <person name="Mondo S."/>
            <person name="Pangilinan J."/>
            <person name="Riley R."/>
            <person name="LaButti K."/>
            <person name="Andreopoulos B."/>
            <person name="Lipzen A."/>
            <person name="Chen C."/>
            <person name="Yanf M."/>
            <person name="Daum C."/>
            <person name="Ng V."/>
            <person name="Clum A."/>
            <person name="Steindorff A."/>
            <person name="Ohm R."/>
            <person name="Martin F."/>
            <person name="Silar P."/>
            <person name="Natvig D."/>
            <person name="Lalanne C."/>
            <person name="Gautier V."/>
            <person name="Ament-velasquez S.L."/>
            <person name="Kruys A."/>
            <person name="Hutchinson M.I."/>
            <person name="Powell A.J."/>
            <person name="Barry K."/>
            <person name="Miller A.N."/>
            <person name="Grigoriev I.V."/>
            <person name="Debuchy R."/>
            <person name="Gladieux P."/>
            <person name="Thoren M.H."/>
            <person name="Johannesson H."/>
        </authorList>
    </citation>
    <scope>NUCLEOTIDE SEQUENCE</scope>
    <source>
        <strain evidence="12">CBS 232.78</strain>
    </source>
</reference>
<keyword evidence="3 9" id="KW-0732">Signal</keyword>
<dbReference type="PANTHER" id="PTHR43806:SF66">
    <property type="entry name" value="SERIN ENDOPEPTIDASE"/>
    <property type="match status" value="1"/>
</dbReference>
<dbReference type="InterPro" id="IPR023827">
    <property type="entry name" value="Peptidase_S8_Asp-AS"/>
</dbReference>
<dbReference type="Pfam" id="PF00082">
    <property type="entry name" value="Peptidase_S8"/>
    <property type="match status" value="1"/>
</dbReference>
<dbReference type="GO" id="GO:0016020">
    <property type="term" value="C:membrane"/>
    <property type="evidence" value="ECO:0007669"/>
    <property type="project" value="InterPro"/>
</dbReference>
<feature type="chain" id="PRO_5041962578" evidence="9">
    <location>
        <begin position="21"/>
        <end position="905"/>
    </location>
</feature>
<dbReference type="InterPro" id="IPR034187">
    <property type="entry name" value="Peptidases_S8_5"/>
</dbReference>
<dbReference type="PROSITE" id="PS00138">
    <property type="entry name" value="SUBTILASE_SER"/>
    <property type="match status" value="1"/>
</dbReference>
<protein>
    <submittedName>
        <fullName evidence="12">Peptidase S8/S53 domain-containing protein</fullName>
    </submittedName>
</protein>
<dbReference type="InterPro" id="IPR023828">
    <property type="entry name" value="Peptidase_S8_Ser-AS"/>
</dbReference>